<evidence type="ECO:0000313" key="2">
    <source>
        <dbReference type="EMBL" id="KMO78553.1"/>
    </source>
</evidence>
<sequence>MPPGPPYDTTMATRVNAAARRGSRSPLVIDISRLGRRPGSMITVDDTVPSPARIGLDLIAVPEGAPMHLELRLESVSEGVLVTGSVSAPTEGECARCLRPVTGDVEVDLTELFAYPDSTTEATTDEDEVPRVGRDGGTDTVDLEQPIIDAIGLALPFSPVCTPDCAGLCPECGVRMADAEPGHQHEQIDPRWAKLAQLREQPGDES</sequence>
<dbReference type="PANTHER" id="PTHR34374:SF1">
    <property type="entry name" value="LARGE RIBOSOMAL RNA SUBUNIT ACCUMULATION PROTEIN YCED HOMOLOG 1, CHLOROPLASTIC"/>
    <property type="match status" value="1"/>
</dbReference>
<comment type="caution">
    <text evidence="2">The sequence shown here is derived from an EMBL/GenBank/DDBJ whole genome shotgun (WGS) entry which is preliminary data.</text>
</comment>
<dbReference type="EMBL" id="JYNL01000020">
    <property type="protein sequence ID" value="KMO78553.1"/>
    <property type="molecule type" value="Genomic_DNA"/>
</dbReference>
<keyword evidence="3" id="KW-1185">Reference proteome</keyword>
<dbReference type="STRING" id="37916.MCHLDSM_02471"/>
<evidence type="ECO:0008006" key="4">
    <source>
        <dbReference type="Google" id="ProtNLM"/>
    </source>
</evidence>
<evidence type="ECO:0000256" key="1">
    <source>
        <dbReference type="SAM" id="MobiDB-lite"/>
    </source>
</evidence>
<evidence type="ECO:0000313" key="3">
    <source>
        <dbReference type="Proteomes" id="UP000036513"/>
    </source>
</evidence>
<dbReference type="PATRIC" id="fig|37916.4.peg.2391"/>
<dbReference type="InterPro" id="IPR003772">
    <property type="entry name" value="YceD"/>
</dbReference>
<dbReference type="AlphaFoldDB" id="A0A0J6W9J4"/>
<proteinExistence type="predicted"/>
<name>A0A0J6W9J4_9MYCO</name>
<protein>
    <recommendedName>
        <fullName evidence="4">Large ribosomal RNA subunit accumulation protein YceD</fullName>
    </recommendedName>
</protein>
<dbReference type="Pfam" id="PF02620">
    <property type="entry name" value="YceD"/>
    <property type="match status" value="1"/>
</dbReference>
<reference evidence="2 3" key="1">
    <citation type="journal article" date="2015" name="Genome Biol. Evol.">
        <title>Characterization of Three Mycobacterium spp. with Potential Use in Bioremediation by Genome Sequencing and Comparative Genomics.</title>
        <authorList>
            <person name="Das S."/>
            <person name="Pettersson B.M."/>
            <person name="Behra P.R."/>
            <person name="Ramesh M."/>
            <person name="Dasgupta S."/>
            <person name="Bhattacharya A."/>
            <person name="Kirsebom L.A."/>
        </authorList>
    </citation>
    <scope>NUCLEOTIDE SEQUENCE [LARGE SCALE GENOMIC DNA]</scope>
    <source>
        <strain evidence="2 3">DSM 43826</strain>
    </source>
</reference>
<feature type="region of interest" description="Disordered" evidence="1">
    <location>
        <begin position="120"/>
        <end position="141"/>
    </location>
</feature>
<dbReference type="Proteomes" id="UP000036513">
    <property type="component" value="Unassembled WGS sequence"/>
</dbReference>
<organism evidence="2 3">
    <name type="scientific">Mycolicibacterium chlorophenolicum</name>
    <dbReference type="NCBI Taxonomy" id="37916"/>
    <lineage>
        <taxon>Bacteria</taxon>
        <taxon>Bacillati</taxon>
        <taxon>Actinomycetota</taxon>
        <taxon>Actinomycetes</taxon>
        <taxon>Mycobacteriales</taxon>
        <taxon>Mycobacteriaceae</taxon>
        <taxon>Mycolicibacterium</taxon>
    </lineage>
</organism>
<dbReference type="PANTHER" id="PTHR34374">
    <property type="entry name" value="LARGE RIBOSOMAL RNA SUBUNIT ACCUMULATION PROTEIN YCED HOMOLOG 1, CHLOROPLASTIC"/>
    <property type="match status" value="1"/>
</dbReference>
<gene>
    <name evidence="2" type="ORF">MCHLDSM_02471</name>
</gene>
<accession>A0A0J6W9J4</accession>